<name>A0A0C3HMG3_OIDMZ</name>
<dbReference type="EMBL" id="KN832873">
    <property type="protein sequence ID" value="KIN03527.1"/>
    <property type="molecule type" value="Genomic_DNA"/>
</dbReference>
<feature type="non-terminal residue" evidence="1">
    <location>
        <position position="1"/>
    </location>
</feature>
<dbReference type="OrthoDB" id="9996331at2759"/>
<sequence length="65" mass="7762">GVSARQYIEVLEEYILTILETDTFFIYNNIRVYIAILVQEWFTERDINIMDHLPFSPDINPIKNL</sequence>
<dbReference type="GO" id="GO:0003676">
    <property type="term" value="F:nucleic acid binding"/>
    <property type="evidence" value="ECO:0007669"/>
    <property type="project" value="InterPro"/>
</dbReference>
<keyword evidence="2" id="KW-1185">Reference proteome</keyword>
<accession>A0A0C3HMG3</accession>
<organism evidence="1 2">
    <name type="scientific">Oidiodendron maius (strain Zn)</name>
    <dbReference type="NCBI Taxonomy" id="913774"/>
    <lineage>
        <taxon>Eukaryota</taxon>
        <taxon>Fungi</taxon>
        <taxon>Dikarya</taxon>
        <taxon>Ascomycota</taxon>
        <taxon>Pezizomycotina</taxon>
        <taxon>Leotiomycetes</taxon>
        <taxon>Leotiomycetes incertae sedis</taxon>
        <taxon>Myxotrichaceae</taxon>
        <taxon>Oidiodendron</taxon>
    </lineage>
</organism>
<dbReference type="InterPro" id="IPR036397">
    <property type="entry name" value="RNaseH_sf"/>
</dbReference>
<proteinExistence type="predicted"/>
<dbReference type="InParanoid" id="A0A0C3HMG3"/>
<gene>
    <name evidence="1" type="ORF">OIDMADRAFT_17924</name>
</gene>
<evidence type="ECO:0000313" key="2">
    <source>
        <dbReference type="Proteomes" id="UP000054321"/>
    </source>
</evidence>
<reference evidence="2" key="2">
    <citation type="submission" date="2015-01" db="EMBL/GenBank/DDBJ databases">
        <title>Evolutionary Origins and Diversification of the Mycorrhizal Mutualists.</title>
        <authorList>
            <consortium name="DOE Joint Genome Institute"/>
            <consortium name="Mycorrhizal Genomics Consortium"/>
            <person name="Kohler A."/>
            <person name="Kuo A."/>
            <person name="Nagy L.G."/>
            <person name="Floudas D."/>
            <person name="Copeland A."/>
            <person name="Barry K.W."/>
            <person name="Cichocki N."/>
            <person name="Veneault-Fourrey C."/>
            <person name="LaButti K."/>
            <person name="Lindquist E.A."/>
            <person name="Lipzen A."/>
            <person name="Lundell T."/>
            <person name="Morin E."/>
            <person name="Murat C."/>
            <person name="Riley R."/>
            <person name="Ohm R."/>
            <person name="Sun H."/>
            <person name="Tunlid A."/>
            <person name="Henrissat B."/>
            <person name="Grigoriev I.V."/>
            <person name="Hibbett D.S."/>
            <person name="Martin F."/>
        </authorList>
    </citation>
    <scope>NUCLEOTIDE SEQUENCE [LARGE SCALE GENOMIC DNA]</scope>
    <source>
        <strain evidence="2">Zn</strain>
    </source>
</reference>
<evidence type="ECO:0008006" key="3">
    <source>
        <dbReference type="Google" id="ProtNLM"/>
    </source>
</evidence>
<dbReference type="Gene3D" id="3.30.420.10">
    <property type="entry name" value="Ribonuclease H-like superfamily/Ribonuclease H"/>
    <property type="match status" value="1"/>
</dbReference>
<dbReference type="HOGENOM" id="CLU_033666_13_3_1"/>
<dbReference type="Proteomes" id="UP000054321">
    <property type="component" value="Unassembled WGS sequence"/>
</dbReference>
<protein>
    <recommendedName>
        <fullName evidence="3">Tc1-like transposase DDE domain-containing protein</fullName>
    </recommendedName>
</protein>
<reference evidence="1 2" key="1">
    <citation type="submission" date="2014-04" db="EMBL/GenBank/DDBJ databases">
        <authorList>
            <consortium name="DOE Joint Genome Institute"/>
            <person name="Kuo A."/>
            <person name="Martino E."/>
            <person name="Perotto S."/>
            <person name="Kohler A."/>
            <person name="Nagy L.G."/>
            <person name="Floudas D."/>
            <person name="Copeland A."/>
            <person name="Barry K.W."/>
            <person name="Cichocki N."/>
            <person name="Veneault-Fourrey C."/>
            <person name="LaButti K."/>
            <person name="Lindquist E.A."/>
            <person name="Lipzen A."/>
            <person name="Lundell T."/>
            <person name="Morin E."/>
            <person name="Murat C."/>
            <person name="Sun H."/>
            <person name="Tunlid A."/>
            <person name="Henrissat B."/>
            <person name="Grigoriev I.V."/>
            <person name="Hibbett D.S."/>
            <person name="Martin F."/>
            <person name="Nordberg H.P."/>
            <person name="Cantor M.N."/>
            <person name="Hua S.X."/>
        </authorList>
    </citation>
    <scope>NUCLEOTIDE SEQUENCE [LARGE SCALE GENOMIC DNA]</scope>
    <source>
        <strain evidence="1 2">Zn</strain>
    </source>
</reference>
<dbReference type="AlphaFoldDB" id="A0A0C3HMG3"/>
<evidence type="ECO:0000313" key="1">
    <source>
        <dbReference type="EMBL" id="KIN03527.1"/>
    </source>
</evidence>